<evidence type="ECO:0000256" key="1">
    <source>
        <dbReference type="ARBA" id="ARBA00004123"/>
    </source>
</evidence>
<reference evidence="6" key="1">
    <citation type="submission" date="2022-11" db="UniProtKB">
        <authorList>
            <consortium name="WormBaseParasite"/>
        </authorList>
    </citation>
    <scope>IDENTIFICATION</scope>
</reference>
<evidence type="ECO:0000256" key="2">
    <source>
        <dbReference type="ARBA" id="ARBA00022723"/>
    </source>
</evidence>
<keyword evidence="2" id="KW-0479">Metal-binding</keyword>
<evidence type="ECO:0000313" key="6">
    <source>
        <dbReference type="WBParaSite" id="PSAMB.scaffold16982size1218.g37103.t1"/>
    </source>
</evidence>
<dbReference type="AlphaFoldDB" id="A0A914V962"/>
<accession>A0A914V962</accession>
<dbReference type="GO" id="GO:0005634">
    <property type="term" value="C:nucleus"/>
    <property type="evidence" value="ECO:0007669"/>
    <property type="project" value="UniProtKB-SubCell"/>
</dbReference>
<dbReference type="PANTHER" id="PTHR23337">
    <property type="entry name" value="ZINC FINGER CW-TYPE COILED-COIL DOMAIN PROTEIN 1"/>
    <property type="match status" value="1"/>
</dbReference>
<evidence type="ECO:0000256" key="3">
    <source>
        <dbReference type="ARBA" id="ARBA00023054"/>
    </source>
</evidence>
<evidence type="ECO:0000313" key="5">
    <source>
        <dbReference type="Proteomes" id="UP000887566"/>
    </source>
</evidence>
<keyword evidence="3" id="KW-0175">Coiled coil</keyword>
<dbReference type="SUPFAM" id="SSF55874">
    <property type="entry name" value="ATPase domain of HSP90 chaperone/DNA topoisomerase II/histidine kinase"/>
    <property type="match status" value="1"/>
</dbReference>
<dbReference type="InterPro" id="IPR036890">
    <property type="entry name" value="HATPase_C_sf"/>
</dbReference>
<dbReference type="PANTHER" id="PTHR23337:SF3">
    <property type="entry name" value="MORC FAMILY CW-TYPE ZINC FINGER 2"/>
    <property type="match status" value="1"/>
</dbReference>
<dbReference type="Proteomes" id="UP000887566">
    <property type="component" value="Unplaced"/>
</dbReference>
<proteinExistence type="predicted"/>
<dbReference type="GO" id="GO:0046872">
    <property type="term" value="F:metal ion binding"/>
    <property type="evidence" value="ECO:0007669"/>
    <property type="project" value="UniProtKB-KW"/>
</dbReference>
<dbReference type="Gene3D" id="3.30.565.10">
    <property type="entry name" value="Histidine kinase-like ATPase, C-terminal domain"/>
    <property type="match status" value="1"/>
</dbReference>
<protein>
    <submittedName>
        <fullName evidence="6">Uncharacterized protein</fullName>
    </submittedName>
</protein>
<keyword evidence="5" id="KW-1185">Reference proteome</keyword>
<comment type="subcellular location">
    <subcellularLocation>
        <location evidence="1">Nucleus</location>
    </subcellularLocation>
</comment>
<keyword evidence="4" id="KW-0539">Nucleus</keyword>
<organism evidence="5 6">
    <name type="scientific">Plectus sambesii</name>
    <dbReference type="NCBI Taxonomy" id="2011161"/>
    <lineage>
        <taxon>Eukaryota</taxon>
        <taxon>Metazoa</taxon>
        <taxon>Ecdysozoa</taxon>
        <taxon>Nematoda</taxon>
        <taxon>Chromadorea</taxon>
        <taxon>Plectida</taxon>
        <taxon>Plectina</taxon>
        <taxon>Plectoidea</taxon>
        <taxon>Plectidae</taxon>
        <taxon>Plectus</taxon>
    </lineage>
</organism>
<name>A0A914V962_9BILA</name>
<dbReference type="WBParaSite" id="PSAMB.scaffold16982size1218.g37103.t1">
    <property type="protein sequence ID" value="PSAMB.scaffold16982size1218.g37103.t1"/>
    <property type="gene ID" value="PSAMB.scaffold16982size1218.g37103"/>
</dbReference>
<evidence type="ECO:0000256" key="4">
    <source>
        <dbReference type="ARBA" id="ARBA00023242"/>
    </source>
</evidence>
<dbReference type="Pfam" id="PF13589">
    <property type="entry name" value="HATPase_c_3"/>
    <property type="match status" value="1"/>
</dbReference>
<sequence length="262" mass="29615">MASKYAGLNRASISYDYLHTNSTTHEFLFGAIVELVDNARDALAQQMRIDCPPHADMTGGHMLTFLDDGSGMDRREAIGVMTFGYSAKRLDPNMIGQYGNGLKSGAMRIGKDFILFTKRSDVLTCVFLSRSFHEDERLQEVIVPVPSFTLDKRPLVEDEEDMKKHEAEMSIILRYSPFKTESAFFAQFDRIAGASGTFVICFNLRLLENGEPELDFRSDLTDIKLANPVDRDSEVPEKEALRAYLAVVYSNPRMKVYIRGKK</sequence>